<dbReference type="CDD" id="cd07436">
    <property type="entry name" value="PHP_PolX"/>
    <property type="match status" value="1"/>
</dbReference>
<dbReference type="InterPro" id="IPR047967">
    <property type="entry name" value="PolX_PHP"/>
</dbReference>
<dbReference type="InterPro" id="IPR027421">
    <property type="entry name" value="DNA_pol_lamdba_lyase_dom_sf"/>
</dbReference>
<comment type="caution">
    <text evidence="2">The sequence shown here is derived from an EMBL/GenBank/DDBJ whole genome shotgun (WGS) entry which is preliminary data.</text>
</comment>
<dbReference type="Pfam" id="PF02811">
    <property type="entry name" value="PHP"/>
    <property type="match status" value="1"/>
</dbReference>
<dbReference type="NCBIfam" id="NF005928">
    <property type="entry name" value="PRK07945.1"/>
    <property type="match status" value="1"/>
</dbReference>
<dbReference type="InterPro" id="IPR017078">
    <property type="entry name" value="UCP036978_PHPhdr"/>
</dbReference>
<dbReference type="GO" id="GO:0008270">
    <property type="term" value="F:zinc ion binding"/>
    <property type="evidence" value="ECO:0007669"/>
    <property type="project" value="TreeGrafter"/>
</dbReference>
<dbReference type="EMBL" id="SMKV01000001">
    <property type="protein sequence ID" value="TDC96801.1"/>
    <property type="molecule type" value="Genomic_DNA"/>
</dbReference>
<dbReference type="FunFam" id="3.20.20.140:FF:000047">
    <property type="entry name" value="PHP domain-containing protein"/>
    <property type="match status" value="1"/>
</dbReference>
<dbReference type="InterPro" id="IPR010996">
    <property type="entry name" value="HHH_MUS81"/>
</dbReference>
<sequence length="372" mass="40329">MGTSRRKVEWTRSCSSNAWGASAGKGRAATVADDGVTGYQGRVTDDGAVSALREIAFWLERQNAPTYRVRAFRRAAAIVSELSDLDRRVGTGALTDLEGIGRTTAAVITQAHSGETPDYLAKLRDEAEVPEHGETLRAALRGDCHTHSDWSDGGSPIVEMAATARELGHEWMALTDHSPRLTVARGLSADRLREQLGVVGELNRRMAPFRILTGIEVDILGDGSLDQDEDLLAELDVVVASVHSDLRMASGPMTRRMVAAARNPHVDVLGHCTGRLIGVRKRAQSTFDAREVFTACRDHEVAVEINSRPDRLDPPRELLNLARDLGCQFSVDSDAHAPGQLDWLFHGCARAEECGIGPDRVINTRSAADIAA</sequence>
<dbReference type="PANTHER" id="PTHR36928:SF1">
    <property type="entry name" value="PHOSPHATASE YCDX-RELATED"/>
    <property type="match status" value="1"/>
</dbReference>
<dbReference type="SUPFAM" id="SSF47802">
    <property type="entry name" value="DNA polymerase beta, N-terminal domain-like"/>
    <property type="match status" value="1"/>
</dbReference>
<dbReference type="PANTHER" id="PTHR36928">
    <property type="entry name" value="PHOSPHATASE YCDX-RELATED"/>
    <property type="match status" value="1"/>
</dbReference>
<dbReference type="PIRSF" id="PIRSF036978">
    <property type="entry name" value="UCP036978_PHPhdr"/>
    <property type="match status" value="1"/>
</dbReference>
<dbReference type="Proteomes" id="UP000294744">
    <property type="component" value="Unassembled WGS sequence"/>
</dbReference>
<dbReference type="OrthoDB" id="9808747at2"/>
<dbReference type="Pfam" id="PF14716">
    <property type="entry name" value="HHH_8"/>
    <property type="match status" value="1"/>
</dbReference>
<proteinExistence type="predicted"/>
<organism evidence="2 3">
    <name type="scientific">Saccharopolyspora aridisoli</name>
    <dbReference type="NCBI Taxonomy" id="2530385"/>
    <lineage>
        <taxon>Bacteria</taxon>
        <taxon>Bacillati</taxon>
        <taxon>Actinomycetota</taxon>
        <taxon>Actinomycetes</taxon>
        <taxon>Pseudonocardiales</taxon>
        <taxon>Pseudonocardiaceae</taxon>
        <taxon>Saccharopolyspora</taxon>
    </lineage>
</organism>
<dbReference type="InterPro" id="IPR050243">
    <property type="entry name" value="PHP_phosphatase"/>
</dbReference>
<protein>
    <submittedName>
        <fullName evidence="2">PHP domain-containing protein</fullName>
    </submittedName>
</protein>
<dbReference type="InterPro" id="IPR003141">
    <property type="entry name" value="Pol/His_phosphatase_N"/>
</dbReference>
<reference evidence="2 3" key="1">
    <citation type="submission" date="2019-03" db="EMBL/GenBank/DDBJ databases">
        <title>Draft genome sequences of novel Actinobacteria.</title>
        <authorList>
            <person name="Sahin N."/>
            <person name="Ay H."/>
            <person name="Saygin H."/>
        </authorList>
    </citation>
    <scope>NUCLEOTIDE SEQUENCE [LARGE SCALE GENOMIC DNA]</scope>
    <source>
        <strain evidence="2 3">16K404</strain>
    </source>
</reference>
<dbReference type="Gene3D" id="3.20.20.140">
    <property type="entry name" value="Metal-dependent hydrolases"/>
    <property type="match status" value="1"/>
</dbReference>
<name>A0A4R4UX57_9PSEU</name>
<gene>
    <name evidence="2" type="ORF">E1161_00825</name>
</gene>
<dbReference type="InterPro" id="IPR004013">
    <property type="entry name" value="PHP_dom"/>
</dbReference>
<dbReference type="SMART" id="SM00481">
    <property type="entry name" value="POLIIIAc"/>
    <property type="match status" value="1"/>
</dbReference>
<dbReference type="GO" id="GO:0042578">
    <property type="term" value="F:phosphoric ester hydrolase activity"/>
    <property type="evidence" value="ECO:0007669"/>
    <property type="project" value="TreeGrafter"/>
</dbReference>
<evidence type="ECO:0000313" key="2">
    <source>
        <dbReference type="EMBL" id="TDC96801.1"/>
    </source>
</evidence>
<feature type="domain" description="Polymerase/histidinol phosphatase N-terminal" evidence="1">
    <location>
        <begin position="142"/>
        <end position="221"/>
    </location>
</feature>
<dbReference type="GO" id="GO:0005829">
    <property type="term" value="C:cytosol"/>
    <property type="evidence" value="ECO:0007669"/>
    <property type="project" value="TreeGrafter"/>
</dbReference>
<dbReference type="Gene3D" id="1.10.150.110">
    <property type="entry name" value="DNA polymerase beta, N-terminal domain-like"/>
    <property type="match status" value="1"/>
</dbReference>
<keyword evidence="3" id="KW-1185">Reference proteome</keyword>
<evidence type="ECO:0000259" key="1">
    <source>
        <dbReference type="SMART" id="SM00481"/>
    </source>
</evidence>
<accession>A0A4R4UX57</accession>
<dbReference type="AlphaFoldDB" id="A0A4R4UX57"/>
<dbReference type="SUPFAM" id="SSF89550">
    <property type="entry name" value="PHP domain-like"/>
    <property type="match status" value="1"/>
</dbReference>
<evidence type="ECO:0000313" key="3">
    <source>
        <dbReference type="Proteomes" id="UP000294744"/>
    </source>
</evidence>
<dbReference type="InterPro" id="IPR016195">
    <property type="entry name" value="Pol/histidinol_Pase-like"/>
</dbReference>